<evidence type="ECO:0000256" key="1">
    <source>
        <dbReference type="ARBA" id="ARBA00004123"/>
    </source>
</evidence>
<name>A0A8H7V1F6_9FUNG</name>
<dbReference type="PROSITE" id="PS50073">
    <property type="entry name" value="COPPER_FIST_2"/>
    <property type="match status" value="1"/>
</dbReference>
<evidence type="ECO:0000256" key="6">
    <source>
        <dbReference type="ARBA" id="ARBA00023163"/>
    </source>
</evidence>
<proteinExistence type="predicted"/>
<feature type="domain" description="Copper-fist" evidence="8">
    <location>
        <begin position="1"/>
        <end position="28"/>
    </location>
</feature>
<dbReference type="Pfam" id="PF00649">
    <property type="entry name" value="Copper-fist"/>
    <property type="match status" value="1"/>
</dbReference>
<protein>
    <recommendedName>
        <fullName evidence="8">Copper-fist domain-containing protein</fullName>
    </recommendedName>
</protein>
<keyword evidence="7" id="KW-0539">Nucleus</keyword>
<evidence type="ECO:0000256" key="4">
    <source>
        <dbReference type="ARBA" id="ARBA00023008"/>
    </source>
</evidence>
<dbReference type="GO" id="GO:0006879">
    <property type="term" value="P:intracellular iron ion homeostasis"/>
    <property type="evidence" value="ECO:0007669"/>
    <property type="project" value="TreeGrafter"/>
</dbReference>
<evidence type="ECO:0000313" key="10">
    <source>
        <dbReference type="Proteomes" id="UP000603453"/>
    </source>
</evidence>
<evidence type="ECO:0000256" key="7">
    <source>
        <dbReference type="ARBA" id="ARBA00023242"/>
    </source>
</evidence>
<keyword evidence="10" id="KW-1185">Reference proteome</keyword>
<dbReference type="PRINTS" id="PR00617">
    <property type="entry name" value="COPPERFIST"/>
</dbReference>
<dbReference type="PANTHER" id="PTHR28088">
    <property type="entry name" value="TRANSCRIPTIONAL ACTIVATOR HAA1-RELATED"/>
    <property type="match status" value="1"/>
</dbReference>
<dbReference type="SMART" id="SM01090">
    <property type="entry name" value="Copper-fist"/>
    <property type="match status" value="1"/>
</dbReference>
<keyword evidence="3" id="KW-0862">Zinc</keyword>
<dbReference type="InterPro" id="IPR036395">
    <property type="entry name" value="Cu_fist_DNA-bd_dom_sf"/>
</dbReference>
<dbReference type="GO" id="GO:0000978">
    <property type="term" value="F:RNA polymerase II cis-regulatory region sequence-specific DNA binding"/>
    <property type="evidence" value="ECO:0007669"/>
    <property type="project" value="TreeGrafter"/>
</dbReference>
<evidence type="ECO:0000256" key="3">
    <source>
        <dbReference type="ARBA" id="ARBA00022833"/>
    </source>
</evidence>
<dbReference type="GO" id="GO:0005634">
    <property type="term" value="C:nucleus"/>
    <property type="evidence" value="ECO:0007669"/>
    <property type="project" value="UniProtKB-SubCell"/>
</dbReference>
<evidence type="ECO:0000256" key="2">
    <source>
        <dbReference type="ARBA" id="ARBA00022723"/>
    </source>
</evidence>
<dbReference type="InterPro" id="IPR001083">
    <property type="entry name" value="Cu_fist_DNA-bd_dom"/>
</dbReference>
<dbReference type="GO" id="GO:0045944">
    <property type="term" value="P:positive regulation of transcription by RNA polymerase II"/>
    <property type="evidence" value="ECO:0007669"/>
    <property type="project" value="TreeGrafter"/>
</dbReference>
<dbReference type="Proteomes" id="UP000603453">
    <property type="component" value="Unassembled WGS sequence"/>
</dbReference>
<evidence type="ECO:0000259" key="8">
    <source>
        <dbReference type="PROSITE" id="PS50073"/>
    </source>
</evidence>
<dbReference type="PANTHER" id="PTHR28088:SF5">
    <property type="entry name" value="TRANSCRIPTIONAL ACTIVATOR HAA1-RELATED"/>
    <property type="match status" value="1"/>
</dbReference>
<dbReference type="SUPFAM" id="SSF57879">
    <property type="entry name" value="Zinc domain conserved in yeast copper-regulated transcription factors"/>
    <property type="match status" value="1"/>
</dbReference>
<dbReference type="GO" id="GO:0005507">
    <property type="term" value="F:copper ion binding"/>
    <property type="evidence" value="ECO:0007669"/>
    <property type="project" value="InterPro"/>
</dbReference>
<organism evidence="9 10">
    <name type="scientific">Mucor saturninus</name>
    <dbReference type="NCBI Taxonomy" id="64648"/>
    <lineage>
        <taxon>Eukaryota</taxon>
        <taxon>Fungi</taxon>
        <taxon>Fungi incertae sedis</taxon>
        <taxon>Mucoromycota</taxon>
        <taxon>Mucoromycotina</taxon>
        <taxon>Mucoromycetes</taxon>
        <taxon>Mucorales</taxon>
        <taxon>Mucorineae</taxon>
        <taxon>Mucoraceae</taxon>
        <taxon>Mucor</taxon>
    </lineage>
</organism>
<dbReference type="EMBL" id="JAEPRD010000030">
    <property type="protein sequence ID" value="KAG2206571.1"/>
    <property type="molecule type" value="Genomic_DNA"/>
</dbReference>
<accession>A0A8H7V1F6</accession>
<evidence type="ECO:0000256" key="5">
    <source>
        <dbReference type="ARBA" id="ARBA00023015"/>
    </source>
</evidence>
<keyword evidence="5" id="KW-0805">Transcription regulation</keyword>
<dbReference type="GO" id="GO:0006878">
    <property type="term" value="P:intracellular copper ion homeostasis"/>
    <property type="evidence" value="ECO:0007669"/>
    <property type="project" value="TreeGrafter"/>
</dbReference>
<feature type="non-terminal residue" evidence="9">
    <location>
        <position position="1"/>
    </location>
</feature>
<keyword evidence="6" id="KW-0804">Transcription</keyword>
<evidence type="ECO:0000313" key="9">
    <source>
        <dbReference type="EMBL" id="KAG2206571.1"/>
    </source>
</evidence>
<dbReference type="InterPro" id="IPR051763">
    <property type="entry name" value="Copper_Homeo_Regul"/>
</dbReference>
<comment type="caution">
    <text evidence="9">The sequence shown here is derived from an EMBL/GenBank/DDBJ whole genome shotgun (WGS) entry which is preliminary data.</text>
</comment>
<dbReference type="AlphaFoldDB" id="A0A8H7V1F6"/>
<dbReference type="SMART" id="SM00412">
    <property type="entry name" value="Cu_FIST"/>
    <property type="match status" value="1"/>
</dbReference>
<keyword evidence="4" id="KW-0186">Copper</keyword>
<dbReference type="GO" id="GO:0000981">
    <property type="term" value="F:DNA-binding transcription factor activity, RNA polymerase II-specific"/>
    <property type="evidence" value="ECO:0007669"/>
    <property type="project" value="TreeGrafter"/>
</dbReference>
<keyword evidence="2" id="KW-0479">Metal-binding</keyword>
<comment type="subcellular location">
    <subcellularLocation>
        <location evidence="1">Nucleus</location>
    </subcellularLocation>
</comment>
<dbReference type="Gene3D" id="3.90.430.10">
    <property type="entry name" value="Copper fist DNA-binding domain"/>
    <property type="match status" value="1"/>
</dbReference>
<gene>
    <name evidence="9" type="ORF">INT47_008588</name>
</gene>
<reference evidence="9" key="1">
    <citation type="submission" date="2020-12" db="EMBL/GenBank/DDBJ databases">
        <title>Metabolic potential, ecology and presence of endohyphal bacteria is reflected in genomic diversity of Mucoromycotina.</title>
        <authorList>
            <person name="Muszewska A."/>
            <person name="Okrasinska A."/>
            <person name="Steczkiewicz K."/>
            <person name="Drgas O."/>
            <person name="Orlowska M."/>
            <person name="Perlinska-Lenart U."/>
            <person name="Aleksandrzak-Piekarczyk T."/>
            <person name="Szatraj K."/>
            <person name="Zielenkiewicz U."/>
            <person name="Pilsyk S."/>
            <person name="Malc E."/>
            <person name="Mieczkowski P."/>
            <person name="Kruszewska J.S."/>
            <person name="Biernat P."/>
            <person name="Pawlowska J."/>
        </authorList>
    </citation>
    <scope>NUCLEOTIDE SEQUENCE</scope>
    <source>
        <strain evidence="9">WA0000017839</strain>
    </source>
</reference>
<dbReference type="OrthoDB" id="5600085at2759"/>
<sequence>TCIKGHRATHCKHTDRVLVPIKKKGRPSTQCKRCRELRIIRQLHVKCDCEDQSPNPPKKKKDSTIAIKKKMKIDILRPIAPKQEVKPSCCGGKKMSIMPILPAAPVLPMPPKLPAPPALPASPMSSASSISSMTGSCCTKPPTLLFEAVPLPNIPPPTSCCGPPSKNQQGETIRVVTCRCGDSCACIGCDAHPSRAMKEGKNDVYIGFDSINNNRRLSIASMCSSNTLPKLNIQSSEMDHPSSILSEDGVLLCGCGCSKTFEDCSGCFSELCQEGYL</sequence>